<dbReference type="Pfam" id="PF10123">
    <property type="entry name" value="Mu-like_Pro"/>
    <property type="match status" value="1"/>
</dbReference>
<sequence>MTLKIPVGRIGEWKHPKYGTIKMSQQTFTEIIQNFKQKVLGRDPFIRVGHDKAEDTTFGSAKSEGWITDLVQEGDFLFALADPTNDEIAEKVKTKQFRYASPEYRENYQDKESGSFRGAVLEALALTNEPFLTRLPEARLLADPPDTFYLDHEEVGYTMKEEQVNQLLENQKQTNNMLSTFTTKLSEWFGGKKPEGDPTPAPVVVAPVVAPVVDENAKKLADQVAELQKQNRAITVEATLAGYVAKGIPPVIIDQYRPILLADSGEKIVKLSDDKSISVSEQIYASLDAFPEASRVKLAQVGQLGNPPAAGSPEEIKKFADQDMKELGFTVDENGRYKLAE</sequence>
<evidence type="ECO:0000313" key="1">
    <source>
        <dbReference type="EMBL" id="NOV01353.1"/>
    </source>
</evidence>
<dbReference type="RefSeq" id="WP_171684173.1">
    <property type="nucleotide sequence ID" value="NZ_WHNZ01000030.1"/>
</dbReference>
<evidence type="ECO:0000313" key="2">
    <source>
        <dbReference type="Proteomes" id="UP000618579"/>
    </source>
</evidence>
<dbReference type="EMBL" id="WHNZ01000030">
    <property type="protein sequence ID" value="NOV01353.1"/>
    <property type="molecule type" value="Genomic_DNA"/>
</dbReference>
<keyword evidence="2" id="KW-1185">Reference proteome</keyword>
<reference evidence="1 2" key="1">
    <citation type="submission" date="2019-10" db="EMBL/GenBank/DDBJ databases">
        <title>Description of Paenibacillus pedi sp. nov.</title>
        <authorList>
            <person name="Carlier A."/>
            <person name="Qi S."/>
        </authorList>
    </citation>
    <scope>NUCLEOTIDE SEQUENCE [LARGE SCALE GENOMIC DNA]</scope>
    <source>
        <strain evidence="1 2">LMG 31457</strain>
    </source>
</reference>
<comment type="caution">
    <text evidence="1">The sequence shown here is derived from an EMBL/GenBank/DDBJ whole genome shotgun (WGS) entry which is preliminary data.</text>
</comment>
<organism evidence="1 2">
    <name type="scientific">Paenibacillus planticolens</name>
    <dbReference type="NCBI Taxonomy" id="2654976"/>
    <lineage>
        <taxon>Bacteria</taxon>
        <taxon>Bacillati</taxon>
        <taxon>Bacillota</taxon>
        <taxon>Bacilli</taxon>
        <taxon>Bacillales</taxon>
        <taxon>Paenibacillaceae</taxon>
        <taxon>Paenibacillus</taxon>
    </lineage>
</organism>
<gene>
    <name evidence="1" type="ORF">GC097_15150</name>
</gene>
<proteinExistence type="predicted"/>
<dbReference type="Proteomes" id="UP000618579">
    <property type="component" value="Unassembled WGS sequence"/>
</dbReference>
<accession>A0ABX1ZR53</accession>
<name>A0ABX1ZR53_9BACL</name>
<evidence type="ECO:0008006" key="3">
    <source>
        <dbReference type="Google" id="ProtNLM"/>
    </source>
</evidence>
<protein>
    <recommendedName>
        <fullName evidence="3">Mu-like prophage I protein</fullName>
    </recommendedName>
</protein>
<dbReference type="InterPro" id="IPR012106">
    <property type="entry name" value="Phage_Mu_Gp1"/>
</dbReference>